<organism evidence="10 11">
    <name type="scientific">Aspergillus phoenicis ATCC 13157</name>
    <dbReference type="NCBI Taxonomy" id="1353007"/>
    <lineage>
        <taxon>Eukaryota</taxon>
        <taxon>Fungi</taxon>
        <taxon>Dikarya</taxon>
        <taxon>Ascomycota</taxon>
        <taxon>Pezizomycotina</taxon>
        <taxon>Eurotiomycetes</taxon>
        <taxon>Eurotiomycetidae</taxon>
        <taxon>Eurotiales</taxon>
        <taxon>Aspergillaceae</taxon>
        <taxon>Aspergillus</taxon>
    </lineage>
</organism>
<evidence type="ECO:0000256" key="3">
    <source>
        <dbReference type="ARBA" id="ARBA00022630"/>
    </source>
</evidence>
<dbReference type="Gene3D" id="3.50.50.60">
    <property type="entry name" value="FAD/NAD(P)-binding domain"/>
    <property type="match status" value="2"/>
</dbReference>
<gene>
    <name evidence="10" type="ORF">M752DRAFT_317516</name>
</gene>
<dbReference type="AlphaFoldDB" id="A0A370PTA7"/>
<proteinExistence type="inferred from homology"/>
<accession>A0A370PTA7</accession>
<evidence type="ECO:0000256" key="6">
    <source>
        <dbReference type="PIRSR" id="PIRSR000137-2"/>
    </source>
</evidence>
<evidence type="ECO:0000256" key="1">
    <source>
        <dbReference type="ARBA" id="ARBA00001974"/>
    </source>
</evidence>
<dbReference type="PANTHER" id="PTHR11552:SF201">
    <property type="entry name" value="GLUCOSE-METHANOL-CHOLINE OXIDOREDUCTASE N-TERMINAL DOMAIN-CONTAINING PROTEIN"/>
    <property type="match status" value="1"/>
</dbReference>
<dbReference type="SUPFAM" id="SSF51905">
    <property type="entry name" value="FAD/NAD(P)-binding domain"/>
    <property type="match status" value="1"/>
</dbReference>
<evidence type="ECO:0000256" key="5">
    <source>
        <dbReference type="ARBA" id="ARBA00023002"/>
    </source>
</evidence>
<keyword evidence="4 6" id="KW-0274">FAD</keyword>
<protein>
    <submittedName>
        <fullName evidence="10">Alcohol oxidase</fullName>
    </submittedName>
</protein>
<keyword evidence="3 7" id="KW-0285">Flavoprotein</keyword>
<evidence type="ECO:0000313" key="10">
    <source>
        <dbReference type="EMBL" id="RDK45425.1"/>
    </source>
</evidence>
<evidence type="ECO:0000256" key="7">
    <source>
        <dbReference type="RuleBase" id="RU003968"/>
    </source>
</evidence>
<feature type="binding site" evidence="6">
    <location>
        <position position="502"/>
    </location>
    <ligand>
        <name>substrate</name>
    </ligand>
</feature>
<dbReference type="PIRSF" id="PIRSF000137">
    <property type="entry name" value="Alcohol_oxidase"/>
    <property type="match status" value="1"/>
</dbReference>
<feature type="domain" description="Glucose-methanol-choline oxidoreductase N-terminal" evidence="9">
    <location>
        <begin position="256"/>
        <end position="270"/>
    </location>
</feature>
<dbReference type="Pfam" id="PF05199">
    <property type="entry name" value="GMC_oxred_C"/>
    <property type="match status" value="1"/>
</dbReference>
<evidence type="ECO:0000256" key="4">
    <source>
        <dbReference type="ARBA" id="ARBA00022827"/>
    </source>
</evidence>
<dbReference type="InterPro" id="IPR007867">
    <property type="entry name" value="GMC_OxRtase_C"/>
</dbReference>
<keyword evidence="5" id="KW-0560">Oxidoreductase</keyword>
<dbReference type="Proteomes" id="UP000254937">
    <property type="component" value="Unassembled WGS sequence"/>
</dbReference>
<dbReference type="SUPFAM" id="SSF54373">
    <property type="entry name" value="FAD-linked reductases, C-terminal domain"/>
    <property type="match status" value="1"/>
</dbReference>
<dbReference type="PROSITE" id="PS00624">
    <property type="entry name" value="GMC_OXRED_2"/>
    <property type="match status" value="1"/>
</dbReference>
<comment type="similarity">
    <text evidence="2 7">Belongs to the GMC oxidoreductase family.</text>
</comment>
<dbReference type="Gene3D" id="3.30.560.10">
    <property type="entry name" value="Glucose Oxidase, domain 3"/>
    <property type="match status" value="1"/>
</dbReference>
<dbReference type="InterPro" id="IPR000172">
    <property type="entry name" value="GMC_OxRdtase_N"/>
</dbReference>
<name>A0A370PTA7_ASPPH</name>
<dbReference type="InterPro" id="IPR012132">
    <property type="entry name" value="GMC_OxRdtase"/>
</dbReference>
<reference evidence="10 11" key="1">
    <citation type="submission" date="2018-07" db="EMBL/GenBank/DDBJ databases">
        <title>Section-level genome sequencing of Aspergillus section Nigri to investigate inter- and intra-species variation.</title>
        <authorList>
            <consortium name="DOE Joint Genome Institute"/>
            <person name="Vesth T.C."/>
            <person name="Nybo J.L."/>
            <person name="Theobald S."/>
            <person name="Frisvad J.C."/>
            <person name="Larsen T.O."/>
            <person name="Nielsen K.F."/>
            <person name="Hoof J.B."/>
            <person name="Brandl J."/>
            <person name="Salamov A."/>
            <person name="Riley R."/>
            <person name="Gladden J.M."/>
            <person name="Phatale P."/>
            <person name="Nielsen M.T."/>
            <person name="Lyhne E.K."/>
            <person name="Kogle M.E."/>
            <person name="Strasser K."/>
            <person name="McDonnell E."/>
            <person name="Barry K."/>
            <person name="Clum A."/>
            <person name="Chen C."/>
            <person name="Nolan M."/>
            <person name="Sandor L."/>
            <person name="Kuo A."/>
            <person name="Lipzen A."/>
            <person name="Hainaut M."/>
            <person name="Drula E."/>
            <person name="Tsang A."/>
            <person name="Magnuson J.K."/>
            <person name="Henrissat B."/>
            <person name="Wiebenga A."/>
            <person name="Simmons B.A."/>
            <person name="Makela M.R."/>
            <person name="De vries R.P."/>
            <person name="Grigoriev I.V."/>
            <person name="Mortensen U.H."/>
            <person name="Baker S.E."/>
            <person name="Andersen M.R."/>
        </authorList>
    </citation>
    <scope>NUCLEOTIDE SEQUENCE [LARGE SCALE GENOMIC DNA]</scope>
    <source>
        <strain evidence="10 11">ATCC 13157</strain>
    </source>
</reference>
<evidence type="ECO:0000256" key="2">
    <source>
        <dbReference type="ARBA" id="ARBA00010790"/>
    </source>
</evidence>
<dbReference type="PANTHER" id="PTHR11552">
    <property type="entry name" value="GLUCOSE-METHANOL-CHOLINE GMC OXIDOREDUCTASE"/>
    <property type="match status" value="1"/>
</dbReference>
<keyword evidence="11" id="KW-1185">Reference proteome</keyword>
<dbReference type="GO" id="GO:0016614">
    <property type="term" value="F:oxidoreductase activity, acting on CH-OH group of donors"/>
    <property type="evidence" value="ECO:0007669"/>
    <property type="project" value="InterPro"/>
</dbReference>
<dbReference type="EMBL" id="KZ851847">
    <property type="protein sequence ID" value="RDK45425.1"/>
    <property type="molecule type" value="Genomic_DNA"/>
</dbReference>
<evidence type="ECO:0000313" key="11">
    <source>
        <dbReference type="Proteomes" id="UP000254937"/>
    </source>
</evidence>
<dbReference type="GO" id="GO:0050660">
    <property type="term" value="F:flavin adenine dinucleotide binding"/>
    <property type="evidence" value="ECO:0007669"/>
    <property type="project" value="InterPro"/>
</dbReference>
<dbReference type="InterPro" id="IPR036188">
    <property type="entry name" value="FAD/NAD-bd_sf"/>
</dbReference>
<evidence type="ECO:0000259" key="9">
    <source>
        <dbReference type="PROSITE" id="PS00624"/>
    </source>
</evidence>
<evidence type="ECO:0000259" key="8">
    <source>
        <dbReference type="PROSITE" id="PS00623"/>
    </source>
</evidence>
<dbReference type="Pfam" id="PF00732">
    <property type="entry name" value="GMC_oxred_N"/>
    <property type="match status" value="1"/>
</dbReference>
<sequence>MPSADLTSSPEGFLNQTYDYLIIDGGTAGLVVASRLSANPDLRVGVIEAGDAGFDDPNFTNPGKISAMLHNPKYDWMYQSTLSGKVLGGSSAVNFMAYGRPSAVDLDDWGTIAGYSDWSWAGLAPHYRKSEQLESAGLNGPASDLCPVQEEAHGTQGPIHTSLGPWQAPIETPLLAAMNEMSGLSRPQEPTGLPRRSYSAGYLWPVLSRSNLHVLNNAAATRILLDDKQCACGAEFVFDSNHYQVTVTREVILSAGTFESPKLLELSGIGEPEHLASLGVPCRVPLPGVGTNLQEHPVSAVVYELADGVLSIEAILRDESLLKQHLQLLQEQHSGAFSGPVSLMGFIPYWPQVSAERLNETIVSVLQPHSDNATDDPDLLVGFPSALAIYRVYADCSKFSPGPPPGRNACYSLMVSSMYPASRGSSHAQSRDPEAAQRVDLGFLTNPADLDVLATVVMVADNIFQSPRMKGQVLARVQPPPEVNLQDVEQAREYVRDRLMSYHHALEHGTQGLRVVDASVMPAQVSHAVLGTVYAVAEKAVDLIESTHLHSNGCK</sequence>
<feature type="domain" description="Glucose-methanol-choline oxidoreductase N-terminal" evidence="8">
    <location>
        <begin position="84"/>
        <end position="107"/>
    </location>
</feature>
<dbReference type="PROSITE" id="PS00623">
    <property type="entry name" value="GMC_OXRED_1"/>
    <property type="match status" value="1"/>
</dbReference>
<comment type="cofactor">
    <cofactor evidence="1 6">
        <name>FAD</name>
        <dbReference type="ChEBI" id="CHEBI:57692"/>
    </cofactor>
</comment>
<feature type="binding site" evidence="6">
    <location>
        <position position="86"/>
    </location>
    <ligand>
        <name>FAD</name>
        <dbReference type="ChEBI" id="CHEBI:57692"/>
    </ligand>
</feature>